<dbReference type="Proteomes" id="UP001291623">
    <property type="component" value="Unassembled WGS sequence"/>
</dbReference>
<accession>A0AAE1UTJ1</accession>
<dbReference type="InterPro" id="IPR024867">
    <property type="entry name" value="NFRKB"/>
</dbReference>
<dbReference type="GO" id="GO:0031011">
    <property type="term" value="C:Ino80 complex"/>
    <property type="evidence" value="ECO:0007669"/>
    <property type="project" value="InterPro"/>
</dbReference>
<dbReference type="PANTHER" id="PTHR13052">
    <property type="entry name" value="NFRKB-RELATED"/>
    <property type="match status" value="1"/>
</dbReference>
<feature type="domain" description="Nuclear factor related to kappa-B-binding protein second winged helix" evidence="1">
    <location>
        <begin position="157"/>
        <end position="231"/>
    </location>
</feature>
<evidence type="ECO:0000259" key="1">
    <source>
        <dbReference type="Pfam" id="PF25793"/>
    </source>
</evidence>
<proteinExistence type="predicted"/>
<sequence length="244" mass="27504">MENIVPNINPENLTYAPNHMGANISSVIASYHVMLSPHLLSSFGTVHVLPDLSPPRDVTSDLQFPEMNEMGGMLPFASNSGYKMKQMPIVPPEWNARLEALNITHCLITEVSPPAPEKIQTKLDESILENASRLRKFITCMSDSWIMCQRTRNDEGLMRDAAARLPGGVGTRADICVLVRDSQFIVEDISDLQVSQVVSGALDRLHYENDLCERFDKEWRLWAYLHGDRRKRAKENELRSAGGR</sequence>
<reference evidence="2" key="1">
    <citation type="submission" date="2023-12" db="EMBL/GenBank/DDBJ databases">
        <title>Genome assembly of Anisodus tanguticus.</title>
        <authorList>
            <person name="Wang Y.-J."/>
        </authorList>
    </citation>
    <scope>NUCLEOTIDE SEQUENCE</scope>
    <source>
        <strain evidence="2">KB-2021</strain>
        <tissue evidence="2">Leaf</tissue>
    </source>
</reference>
<dbReference type="PANTHER" id="PTHR13052:SF0">
    <property type="entry name" value="DNA-BINDING PROTEIN-LIKE"/>
    <property type="match status" value="1"/>
</dbReference>
<organism evidence="2 3">
    <name type="scientific">Anisodus tanguticus</name>
    <dbReference type="NCBI Taxonomy" id="243964"/>
    <lineage>
        <taxon>Eukaryota</taxon>
        <taxon>Viridiplantae</taxon>
        <taxon>Streptophyta</taxon>
        <taxon>Embryophyta</taxon>
        <taxon>Tracheophyta</taxon>
        <taxon>Spermatophyta</taxon>
        <taxon>Magnoliopsida</taxon>
        <taxon>eudicotyledons</taxon>
        <taxon>Gunneridae</taxon>
        <taxon>Pentapetalae</taxon>
        <taxon>asterids</taxon>
        <taxon>lamiids</taxon>
        <taxon>Solanales</taxon>
        <taxon>Solanaceae</taxon>
        <taxon>Solanoideae</taxon>
        <taxon>Hyoscyameae</taxon>
        <taxon>Anisodus</taxon>
    </lineage>
</organism>
<keyword evidence="3" id="KW-1185">Reference proteome</keyword>
<protein>
    <recommendedName>
        <fullName evidence="1">Nuclear factor related to kappa-B-binding protein second winged helix domain-containing protein</fullName>
    </recommendedName>
</protein>
<evidence type="ECO:0000313" key="2">
    <source>
        <dbReference type="EMBL" id="KAK4339176.1"/>
    </source>
</evidence>
<dbReference type="EMBL" id="JAVYJV010000023">
    <property type="protein sequence ID" value="KAK4339176.1"/>
    <property type="molecule type" value="Genomic_DNA"/>
</dbReference>
<gene>
    <name evidence="2" type="ORF">RND71_040638</name>
</gene>
<evidence type="ECO:0000313" key="3">
    <source>
        <dbReference type="Proteomes" id="UP001291623"/>
    </source>
</evidence>
<name>A0AAE1UTJ1_9SOLA</name>
<dbReference type="AlphaFoldDB" id="A0AAE1UTJ1"/>
<dbReference type="InterPro" id="IPR057748">
    <property type="entry name" value="NFRKB_WH_2"/>
</dbReference>
<dbReference type="Pfam" id="PF25793">
    <property type="entry name" value="WHD_2nd_NFRKB"/>
    <property type="match status" value="1"/>
</dbReference>
<comment type="caution">
    <text evidence="2">The sequence shown here is derived from an EMBL/GenBank/DDBJ whole genome shotgun (WGS) entry which is preliminary data.</text>
</comment>